<proteinExistence type="predicted"/>
<dbReference type="Proteomes" id="UP000276349">
    <property type="component" value="Unassembled WGS sequence"/>
</dbReference>
<gene>
    <name evidence="1" type="ORF">EKG35_18580</name>
</gene>
<evidence type="ECO:0000313" key="1">
    <source>
        <dbReference type="EMBL" id="RTQ87805.1"/>
    </source>
</evidence>
<protein>
    <submittedName>
        <fullName evidence="1">Uncharacterized protein</fullName>
    </submittedName>
</protein>
<accession>A0A3S0QP54</accession>
<reference evidence="1 2" key="1">
    <citation type="submission" date="2018-12" db="EMBL/GenBank/DDBJ databases">
        <authorList>
            <person name="Yu L."/>
        </authorList>
    </citation>
    <scope>NUCLEOTIDE SEQUENCE [LARGE SCALE GENOMIC DNA]</scope>
    <source>
        <strain evidence="1 2">S5H2222</strain>
    </source>
</reference>
<dbReference type="AlphaFoldDB" id="A0A3S0QP54"/>
<organism evidence="1 2">
    <name type="scientific">Lysinibacillus telephonicus</name>
    <dbReference type="NCBI Taxonomy" id="1714840"/>
    <lineage>
        <taxon>Bacteria</taxon>
        <taxon>Bacillati</taxon>
        <taxon>Bacillota</taxon>
        <taxon>Bacilli</taxon>
        <taxon>Bacillales</taxon>
        <taxon>Bacillaceae</taxon>
        <taxon>Lysinibacillus</taxon>
    </lineage>
</organism>
<keyword evidence="2" id="KW-1185">Reference proteome</keyword>
<sequence>MEEVVLINHVVKVDREKNINLYKALPKVSEKSHCGCEDCQNYANRIVQASSEVLAFFQQFGVDPTKEAEVWKAASNLNGYDIYTADYHFVGEIQGTNELDWIQIAEASFGLTNYTGEIENPMIPSTFDKPLIELAVRIKIPHTELQI</sequence>
<dbReference type="EMBL" id="RXNR01000087">
    <property type="protein sequence ID" value="RTQ87805.1"/>
    <property type="molecule type" value="Genomic_DNA"/>
</dbReference>
<comment type="caution">
    <text evidence="1">The sequence shown here is derived from an EMBL/GenBank/DDBJ whole genome shotgun (WGS) entry which is preliminary data.</text>
</comment>
<name>A0A3S0QP54_9BACI</name>
<dbReference type="OrthoDB" id="1691135at2"/>
<dbReference type="RefSeq" id="WP_126296044.1">
    <property type="nucleotide sequence ID" value="NZ_RXNR01000087.1"/>
</dbReference>
<evidence type="ECO:0000313" key="2">
    <source>
        <dbReference type="Proteomes" id="UP000276349"/>
    </source>
</evidence>